<name>A0AAD1U5E6_EUPCR</name>
<accession>A0AAD1U5E6</accession>
<feature type="compositionally biased region" description="Polar residues" evidence="1">
    <location>
        <begin position="107"/>
        <end position="124"/>
    </location>
</feature>
<dbReference type="AlphaFoldDB" id="A0AAD1U5E6"/>
<evidence type="ECO:0000256" key="1">
    <source>
        <dbReference type="SAM" id="MobiDB-lite"/>
    </source>
</evidence>
<proteinExistence type="predicted"/>
<sequence length="542" mass="62560">MQENHSAPYLAVEKIIQRSLNFIAYQEISKQAKLYSSDIFCSTLFELCKIGFRDHEVPSSRIIDQSDGSDEPQRPPLDAWKHLKTQVNKIIKIEAESISDVEKSPQSKKSPTATSPMRLRTFNSSLGTGERLNSLRQKRKIHLKKNKKELKVKPLNMKSFIQLSESEIRQDDRLRKIVSRQKINLNTERSPSAKTKRKMPKTTKASNEGMLKNFAFDHNGVLLRKPEKKLQPDSFPVLFRKGFKFSLNNGSESQLTTHTHSKAPLSLDKSSAIFSKVPDHFQKEDKAQPRMLTNSSIDLHRDVRMFTAEGERKSKKRLEESLNQYDSFLNTTRRMSRKVYQDRFNNSNMLWNPEIDSKFGLQGTLGAKMGKFIPFHPINAPQPNETCENNAENSLRYSQFRQGTAERQGSQEVPRTNPHQNPILQSMNNESLLENTSNMSQLKAKIFSHQNRRHTMSSRRKIKTKSSIHLKNNQIIRSGTSDISVLINCEDQARQNVTFEEKQISKPMTKSYRRKRYGILADMRASMGKRKSTKIQSYLRKV</sequence>
<gene>
    <name evidence="2" type="ORF">ECRASSUSDP1_LOCUS4006</name>
</gene>
<comment type="caution">
    <text evidence="2">The sequence shown here is derived from an EMBL/GenBank/DDBJ whole genome shotgun (WGS) entry which is preliminary data.</text>
</comment>
<organism evidence="2 3">
    <name type="scientific">Euplotes crassus</name>
    <dbReference type="NCBI Taxonomy" id="5936"/>
    <lineage>
        <taxon>Eukaryota</taxon>
        <taxon>Sar</taxon>
        <taxon>Alveolata</taxon>
        <taxon>Ciliophora</taxon>
        <taxon>Intramacronucleata</taxon>
        <taxon>Spirotrichea</taxon>
        <taxon>Hypotrichia</taxon>
        <taxon>Euplotida</taxon>
        <taxon>Euplotidae</taxon>
        <taxon>Moneuplotes</taxon>
    </lineage>
</organism>
<keyword evidence="3" id="KW-1185">Reference proteome</keyword>
<feature type="region of interest" description="Disordered" evidence="1">
    <location>
        <begin position="100"/>
        <end position="124"/>
    </location>
</feature>
<reference evidence="2" key="1">
    <citation type="submission" date="2023-07" db="EMBL/GenBank/DDBJ databases">
        <authorList>
            <consortium name="AG Swart"/>
            <person name="Singh M."/>
            <person name="Singh A."/>
            <person name="Seah K."/>
            <person name="Emmerich C."/>
        </authorList>
    </citation>
    <scope>NUCLEOTIDE SEQUENCE</scope>
    <source>
        <strain evidence="2">DP1</strain>
    </source>
</reference>
<protein>
    <submittedName>
        <fullName evidence="2">Uncharacterized protein</fullName>
    </submittedName>
</protein>
<feature type="region of interest" description="Disordered" evidence="1">
    <location>
        <begin position="402"/>
        <end position="422"/>
    </location>
</feature>
<evidence type="ECO:0000313" key="3">
    <source>
        <dbReference type="Proteomes" id="UP001295684"/>
    </source>
</evidence>
<dbReference type="Proteomes" id="UP001295684">
    <property type="component" value="Unassembled WGS sequence"/>
</dbReference>
<evidence type="ECO:0000313" key="2">
    <source>
        <dbReference type="EMBL" id="CAI2362680.1"/>
    </source>
</evidence>
<dbReference type="EMBL" id="CAMPGE010003833">
    <property type="protein sequence ID" value="CAI2362680.1"/>
    <property type="molecule type" value="Genomic_DNA"/>
</dbReference>